<evidence type="ECO:0000256" key="1">
    <source>
        <dbReference type="SAM" id="SignalP"/>
    </source>
</evidence>
<feature type="chain" id="PRO_5045910263" evidence="1">
    <location>
        <begin position="25"/>
        <end position="406"/>
    </location>
</feature>
<dbReference type="EMBL" id="JBFXLT010000036">
    <property type="protein sequence ID" value="KAL2813981.1"/>
    <property type="molecule type" value="Genomic_DNA"/>
</dbReference>
<dbReference type="Proteomes" id="UP001610334">
    <property type="component" value="Unassembled WGS sequence"/>
</dbReference>
<protein>
    <submittedName>
        <fullName evidence="2">Uncharacterized protein</fullName>
    </submittedName>
</protein>
<evidence type="ECO:0000313" key="2">
    <source>
        <dbReference type="EMBL" id="KAL2813981.1"/>
    </source>
</evidence>
<name>A0ABR4HET1_9EURO</name>
<reference evidence="2 3" key="1">
    <citation type="submission" date="2024-07" db="EMBL/GenBank/DDBJ databases">
        <title>Section-level genome sequencing and comparative genomics of Aspergillus sections Usti and Cavernicolus.</title>
        <authorList>
            <consortium name="Lawrence Berkeley National Laboratory"/>
            <person name="Nybo J.L."/>
            <person name="Vesth T.C."/>
            <person name="Theobald S."/>
            <person name="Frisvad J.C."/>
            <person name="Larsen T.O."/>
            <person name="Kjaerboelling I."/>
            <person name="Rothschild-Mancinelli K."/>
            <person name="Lyhne E.K."/>
            <person name="Kogle M.E."/>
            <person name="Barry K."/>
            <person name="Clum A."/>
            <person name="Na H."/>
            <person name="Ledsgaard L."/>
            <person name="Lin J."/>
            <person name="Lipzen A."/>
            <person name="Kuo A."/>
            <person name="Riley R."/>
            <person name="Mondo S."/>
            <person name="Labutti K."/>
            <person name="Haridas S."/>
            <person name="Pangalinan J."/>
            <person name="Salamov A.A."/>
            <person name="Simmons B.A."/>
            <person name="Magnuson J.K."/>
            <person name="Chen J."/>
            <person name="Drula E."/>
            <person name="Henrissat B."/>
            <person name="Wiebenga A."/>
            <person name="Lubbers R.J."/>
            <person name="Gomes A.C."/>
            <person name="Makela M.R."/>
            <person name="Stajich J."/>
            <person name="Grigoriev I.V."/>
            <person name="Mortensen U.H."/>
            <person name="De Vries R.P."/>
            <person name="Baker S.E."/>
            <person name="Andersen M.R."/>
        </authorList>
    </citation>
    <scope>NUCLEOTIDE SEQUENCE [LARGE SCALE GENOMIC DNA]</scope>
    <source>
        <strain evidence="2 3">CBS 588.65</strain>
    </source>
</reference>
<proteinExistence type="predicted"/>
<accession>A0ABR4HET1</accession>
<comment type="caution">
    <text evidence="2">The sequence shown here is derived from an EMBL/GenBank/DDBJ whole genome shotgun (WGS) entry which is preliminary data.</text>
</comment>
<keyword evidence="1" id="KW-0732">Signal</keyword>
<keyword evidence="3" id="KW-1185">Reference proteome</keyword>
<sequence length="406" mass="46226">MVSGRSPSLWHWLILALMVISASSKEYICGGSPCYECSPPGKLHAPGVGIDLTMAYATAAIHFSNGTTRDLAKIDGSPEYRAAMRAITQDAPNIRNGLDSSMERVYFQDPTWRNPYPLNKYWKQPWAWWYNLLIWRRELVNGFYHQNPPEYFSDDWIRAITAMLSEVKSAAVDPIDPKLDFNEVSLSWPDALYGTRQIHEERFRLACYLAGLKSIRYAGTIVSKAALEYEGVDIYGDELSPAEPTTVLVISYNAASLGITLWTREVYNDLQPLRAIESPAYGADYAQYGDSRKYWAQAQDLMEDIIKGEPVDYVLLLGSHSQDPTLLNALKEVIDHHNNIQLSVMDRYLLPDLDLQQDKNRLLFYGARAAAAIARVGIETNFEYCWQPDWCILDEEEPVRYVRSEL</sequence>
<evidence type="ECO:0000313" key="3">
    <source>
        <dbReference type="Proteomes" id="UP001610334"/>
    </source>
</evidence>
<gene>
    <name evidence="2" type="ORF">BJX63DRAFT_207085</name>
</gene>
<feature type="signal peptide" evidence="1">
    <location>
        <begin position="1"/>
        <end position="24"/>
    </location>
</feature>
<organism evidence="2 3">
    <name type="scientific">Aspergillus granulosus</name>
    <dbReference type="NCBI Taxonomy" id="176169"/>
    <lineage>
        <taxon>Eukaryota</taxon>
        <taxon>Fungi</taxon>
        <taxon>Dikarya</taxon>
        <taxon>Ascomycota</taxon>
        <taxon>Pezizomycotina</taxon>
        <taxon>Eurotiomycetes</taxon>
        <taxon>Eurotiomycetidae</taxon>
        <taxon>Eurotiales</taxon>
        <taxon>Aspergillaceae</taxon>
        <taxon>Aspergillus</taxon>
        <taxon>Aspergillus subgen. Nidulantes</taxon>
    </lineage>
</organism>